<evidence type="ECO:0000313" key="3">
    <source>
        <dbReference type="Proteomes" id="UP000660729"/>
    </source>
</evidence>
<feature type="signal peptide" evidence="1">
    <location>
        <begin position="1"/>
        <end position="18"/>
    </location>
</feature>
<comment type="caution">
    <text evidence="2">The sequence shown here is derived from an EMBL/GenBank/DDBJ whole genome shotgun (WGS) entry which is preliminary data.</text>
</comment>
<sequence>MAIMKGAALACLAASALAVPTPTEQEAANNVVEARQATTSAPIKNQNQLDAAFSSLSADAKSLSAGIAAGQAIFTNIVPAPGPTAIPQLQTTLQKITQANPGDIFKSGAEILLNGLAGGDYVTIAKAYLLESSTFNINPIPPKTNIYNIPGDAPYDLTEAQLRQVIYIPPDFTYGKIPPVLFLPGTGALAGQNFGPNYGKLFKAQKVADPVYVNLLGENLADIQVAAEYVAYAINYISSITSKKVNTVSWSAGSLDAQWALKYWPSTRKNVVNKISISGDYHGTILAQLLCPGFETPGCTPAVAQQNYNSTFIRTLRNNGGDKSYVPTTNVYSIFDEIVQPQQDPNASGALNAGTGGVSNTELQAVCTPFLPGGTIYNSHEGVLYNALAYALAKDATLNSGPGQLSRVNASAECQKFAADGLSLADIFATEALNPEAAVAIIAFQPKTATEPPIKAYAQKDTPA</sequence>
<dbReference type="Gene3D" id="3.40.50.1820">
    <property type="entry name" value="alpha/beta hydrolase"/>
    <property type="match status" value="1"/>
</dbReference>
<dbReference type="EMBL" id="JABCIY010000064">
    <property type="protein sequence ID" value="KAF7194146.1"/>
    <property type="molecule type" value="Genomic_DNA"/>
</dbReference>
<dbReference type="PANTHER" id="PTHR37574:SF1">
    <property type="entry name" value="LIPASE B"/>
    <property type="match status" value="1"/>
</dbReference>
<protein>
    <submittedName>
        <fullName evidence="2">Lipase B</fullName>
    </submittedName>
</protein>
<name>A0A8H6RKJ9_9PEZI</name>
<dbReference type="InterPro" id="IPR053228">
    <property type="entry name" value="Stereospecific_Lipase"/>
</dbReference>
<accession>A0A8H6RKJ9</accession>
<dbReference type="AlphaFoldDB" id="A0A8H6RKJ9"/>
<dbReference type="SUPFAM" id="SSF53474">
    <property type="entry name" value="alpha/beta-Hydrolases"/>
    <property type="match status" value="1"/>
</dbReference>
<organism evidence="2 3">
    <name type="scientific">Pseudocercospora fuligena</name>
    <dbReference type="NCBI Taxonomy" id="685502"/>
    <lineage>
        <taxon>Eukaryota</taxon>
        <taxon>Fungi</taxon>
        <taxon>Dikarya</taxon>
        <taxon>Ascomycota</taxon>
        <taxon>Pezizomycotina</taxon>
        <taxon>Dothideomycetes</taxon>
        <taxon>Dothideomycetidae</taxon>
        <taxon>Mycosphaerellales</taxon>
        <taxon>Mycosphaerellaceae</taxon>
        <taxon>Pseudocercospora</taxon>
    </lineage>
</organism>
<gene>
    <name evidence="2" type="ORF">HII31_04502</name>
</gene>
<keyword evidence="1" id="KW-0732">Signal</keyword>
<proteinExistence type="predicted"/>
<dbReference type="InterPro" id="IPR029058">
    <property type="entry name" value="AB_hydrolase_fold"/>
</dbReference>
<dbReference type="OrthoDB" id="4605274at2759"/>
<feature type="chain" id="PRO_5034790330" evidence="1">
    <location>
        <begin position="19"/>
        <end position="464"/>
    </location>
</feature>
<keyword evidence="3" id="KW-1185">Reference proteome</keyword>
<dbReference type="Proteomes" id="UP000660729">
    <property type="component" value="Unassembled WGS sequence"/>
</dbReference>
<dbReference type="PANTHER" id="PTHR37574">
    <property type="entry name" value="LIPASE B"/>
    <property type="match status" value="1"/>
</dbReference>
<evidence type="ECO:0000256" key="1">
    <source>
        <dbReference type="SAM" id="SignalP"/>
    </source>
</evidence>
<reference evidence="2" key="1">
    <citation type="submission" date="2020-04" db="EMBL/GenBank/DDBJ databases">
        <title>Draft genome resource of the tomato pathogen Pseudocercospora fuligena.</title>
        <authorList>
            <person name="Zaccaron A."/>
        </authorList>
    </citation>
    <scope>NUCLEOTIDE SEQUENCE</scope>
    <source>
        <strain evidence="2">PF001</strain>
    </source>
</reference>
<evidence type="ECO:0000313" key="2">
    <source>
        <dbReference type="EMBL" id="KAF7194146.1"/>
    </source>
</evidence>